<dbReference type="EMBL" id="JASCZI010151300">
    <property type="protein sequence ID" value="MED6171834.1"/>
    <property type="molecule type" value="Genomic_DNA"/>
</dbReference>
<gene>
    <name evidence="2" type="ORF">PIB30_044475</name>
</gene>
<name>A0ABU6VF71_9FABA</name>
<feature type="transmembrane region" description="Helical" evidence="1">
    <location>
        <begin position="60"/>
        <end position="80"/>
    </location>
</feature>
<accession>A0ABU6VF71</accession>
<keyword evidence="1" id="KW-0812">Transmembrane</keyword>
<keyword evidence="3" id="KW-1185">Reference proteome</keyword>
<reference evidence="2 3" key="1">
    <citation type="journal article" date="2023" name="Plants (Basel)">
        <title>Bridging the Gap: Combining Genomics and Transcriptomics Approaches to Understand Stylosanthes scabra, an Orphan Legume from the Brazilian Caatinga.</title>
        <authorList>
            <person name="Ferreira-Neto J.R.C."/>
            <person name="da Silva M.D."/>
            <person name="Binneck E."/>
            <person name="de Melo N.F."/>
            <person name="da Silva R.H."/>
            <person name="de Melo A.L.T.M."/>
            <person name="Pandolfi V."/>
            <person name="Bustamante F.O."/>
            <person name="Brasileiro-Vidal A.C."/>
            <person name="Benko-Iseppon A.M."/>
        </authorList>
    </citation>
    <scope>NUCLEOTIDE SEQUENCE [LARGE SCALE GENOMIC DNA]</scope>
    <source>
        <tissue evidence="2">Leaves</tissue>
    </source>
</reference>
<evidence type="ECO:0000256" key="1">
    <source>
        <dbReference type="SAM" id="Phobius"/>
    </source>
</evidence>
<organism evidence="2 3">
    <name type="scientific">Stylosanthes scabra</name>
    <dbReference type="NCBI Taxonomy" id="79078"/>
    <lineage>
        <taxon>Eukaryota</taxon>
        <taxon>Viridiplantae</taxon>
        <taxon>Streptophyta</taxon>
        <taxon>Embryophyta</taxon>
        <taxon>Tracheophyta</taxon>
        <taxon>Spermatophyta</taxon>
        <taxon>Magnoliopsida</taxon>
        <taxon>eudicotyledons</taxon>
        <taxon>Gunneridae</taxon>
        <taxon>Pentapetalae</taxon>
        <taxon>rosids</taxon>
        <taxon>fabids</taxon>
        <taxon>Fabales</taxon>
        <taxon>Fabaceae</taxon>
        <taxon>Papilionoideae</taxon>
        <taxon>50 kb inversion clade</taxon>
        <taxon>dalbergioids sensu lato</taxon>
        <taxon>Dalbergieae</taxon>
        <taxon>Pterocarpus clade</taxon>
        <taxon>Stylosanthes</taxon>
    </lineage>
</organism>
<proteinExistence type="predicted"/>
<dbReference type="Proteomes" id="UP001341840">
    <property type="component" value="Unassembled WGS sequence"/>
</dbReference>
<keyword evidence="1" id="KW-0472">Membrane</keyword>
<evidence type="ECO:0000313" key="3">
    <source>
        <dbReference type="Proteomes" id="UP001341840"/>
    </source>
</evidence>
<evidence type="ECO:0000313" key="2">
    <source>
        <dbReference type="EMBL" id="MED6171834.1"/>
    </source>
</evidence>
<keyword evidence="1" id="KW-1133">Transmembrane helix</keyword>
<comment type="caution">
    <text evidence="2">The sequence shown here is derived from an EMBL/GenBank/DDBJ whole genome shotgun (WGS) entry which is preliminary data.</text>
</comment>
<sequence length="162" mass="17085">MHVGVSDSIIGLQGGRQSKVHRHLKGHDLLGQGITTLPASSRPGEGIVGDMSLCPHSLRCIVVALIVTIISSVTIVVVTITTSTSSASATSSVAVSVSSSIVVLVVAELLDCSLESGDQSEEFFSRGRLLSLVRGQVDDAQVKKGEHFISLSEEMEKRIYLA</sequence>
<protein>
    <submittedName>
        <fullName evidence="2">Uncharacterized protein</fullName>
    </submittedName>
</protein>